<keyword evidence="2" id="KW-1185">Reference proteome</keyword>
<name>A0A9J6B6Q8_SOLCO</name>
<accession>A0A9J6B6Q8</accession>
<evidence type="ECO:0000313" key="1">
    <source>
        <dbReference type="EMBL" id="KAG5632252.1"/>
    </source>
</evidence>
<organism evidence="1 2">
    <name type="scientific">Solanum commersonii</name>
    <name type="common">Commerson's wild potato</name>
    <name type="synonym">Commerson's nightshade</name>
    <dbReference type="NCBI Taxonomy" id="4109"/>
    <lineage>
        <taxon>Eukaryota</taxon>
        <taxon>Viridiplantae</taxon>
        <taxon>Streptophyta</taxon>
        <taxon>Embryophyta</taxon>
        <taxon>Tracheophyta</taxon>
        <taxon>Spermatophyta</taxon>
        <taxon>Magnoliopsida</taxon>
        <taxon>eudicotyledons</taxon>
        <taxon>Gunneridae</taxon>
        <taxon>Pentapetalae</taxon>
        <taxon>asterids</taxon>
        <taxon>lamiids</taxon>
        <taxon>Solanales</taxon>
        <taxon>Solanaceae</taxon>
        <taxon>Solanoideae</taxon>
        <taxon>Solaneae</taxon>
        <taxon>Solanum</taxon>
    </lineage>
</organism>
<dbReference type="AlphaFoldDB" id="A0A9J6B6Q8"/>
<protein>
    <submittedName>
        <fullName evidence="1">Uncharacterized protein</fullName>
    </submittedName>
</protein>
<sequence length="287" mass="31814">MSRTSCGISRRVVWTFDGIHGLFVLCHWRHIKAIRQRQWVIKFSPPSEAHKGRDSIGLAMKASTSGHDISCRASGLDPCLEQRCPNPHAISVADQAQSRLVGPWSASSGSNLIDSVGIGPSSAPIFPKQMLLTNDARARLGPEQGNKHTRLSWRQTIDEVKVCAMAPWHDFKATSEDQGLDGKAAWCIFMDSRDASISRSLCQHCNRPESSKGEFSYYEGGCVSWVDNGTHTKWPIFVDNQLGSPPLVVNGGKNNKCPILLSDDKEFDKTLKLIEGTSFKFFVILRM</sequence>
<proteinExistence type="predicted"/>
<dbReference type="Proteomes" id="UP000824120">
    <property type="component" value="Chromosome 1"/>
</dbReference>
<evidence type="ECO:0000313" key="2">
    <source>
        <dbReference type="Proteomes" id="UP000824120"/>
    </source>
</evidence>
<reference evidence="1 2" key="1">
    <citation type="submission" date="2020-09" db="EMBL/GenBank/DDBJ databases">
        <title>De no assembly of potato wild relative species, Solanum commersonii.</title>
        <authorList>
            <person name="Cho K."/>
        </authorList>
    </citation>
    <scope>NUCLEOTIDE SEQUENCE [LARGE SCALE GENOMIC DNA]</scope>
    <source>
        <strain evidence="1">LZ3.2</strain>
        <tissue evidence="1">Leaf</tissue>
    </source>
</reference>
<gene>
    <name evidence="1" type="ORF">H5410_003969</name>
</gene>
<dbReference type="EMBL" id="JACXVP010000001">
    <property type="protein sequence ID" value="KAG5632252.1"/>
    <property type="molecule type" value="Genomic_DNA"/>
</dbReference>
<comment type="caution">
    <text evidence="1">The sequence shown here is derived from an EMBL/GenBank/DDBJ whole genome shotgun (WGS) entry which is preliminary data.</text>
</comment>